<accession>A0A3D8RU06</accession>
<sequence length="608" mass="65085">MPPSTSISLGNMLLLRDAIAANTSAAGNDTSDVLQVVCAWPVSGQYGPGSRILYYFLIATCVLARKAEWLRNACLAAALIFPAVAALHGIVLAAVHVDGAIDMDVYGAFQLCSLGILAAPVTVKLSRTYFDDPGRNTIFLWTILILAGLLSLTVEFFRARTVDCTHDDAGNPIFPNTGNFSYDTMCGLSCSIENGPHSPMRGGSVNNIYVIPAPDRLTFGTATLLAAACCIPAILSLISMWNKILEINWKKRFGHRGEEEKNDESIEGTNGATPEKMRGVNALISRYLSVVEAPVFGAAILAILIIGERNFFSTQVDYQTEPIASIGQWAPIVGTGLAAFGSLYLLFASNADPTKKVALNEEDLRKLGLTLPNSSSHSIATPPIVHLRRGRSDDNEATVSELEIAPTTSRSASEFMHPAKHRIKVAKALKKIGDYVGTAAPDRFDDSDFTRAKGVYPMIPGEQHRNDDLSKTQEQFSRYWSANGNATPSRAGSIASRAGSPQRVRQPRSPSPGPSAAPRRAHASTLPSRRTSSEMCDPSSSAASPPQRRATLEVPSPVPHSPTRTTAANSILPIENISTGPSSPDIVISVPSQTPSSAHISHFNTPDS</sequence>
<keyword evidence="5" id="KW-1185">Reference proteome</keyword>
<feature type="compositionally biased region" description="Polar residues" evidence="1">
    <location>
        <begin position="525"/>
        <end position="534"/>
    </location>
</feature>
<organism evidence="4 5">
    <name type="scientific">Coleophoma cylindrospora</name>
    <dbReference type="NCBI Taxonomy" id="1849047"/>
    <lineage>
        <taxon>Eukaryota</taxon>
        <taxon>Fungi</taxon>
        <taxon>Dikarya</taxon>
        <taxon>Ascomycota</taxon>
        <taxon>Pezizomycotina</taxon>
        <taxon>Leotiomycetes</taxon>
        <taxon>Helotiales</taxon>
        <taxon>Dermateaceae</taxon>
        <taxon>Coleophoma</taxon>
    </lineage>
</organism>
<protein>
    <submittedName>
        <fullName evidence="4">Uncharacterized protein</fullName>
    </submittedName>
</protein>
<feature type="transmembrane region" description="Helical" evidence="2">
    <location>
        <begin position="107"/>
        <end position="126"/>
    </location>
</feature>
<keyword evidence="2" id="KW-1133">Transmembrane helix</keyword>
<feature type="transmembrane region" description="Helical" evidence="2">
    <location>
        <begin position="219"/>
        <end position="242"/>
    </location>
</feature>
<feature type="compositionally biased region" description="Low complexity" evidence="1">
    <location>
        <begin position="581"/>
        <end position="592"/>
    </location>
</feature>
<dbReference type="AlphaFoldDB" id="A0A3D8RU06"/>
<feature type="chain" id="PRO_5017552224" evidence="3">
    <location>
        <begin position="21"/>
        <end position="608"/>
    </location>
</feature>
<proteinExistence type="predicted"/>
<evidence type="ECO:0000313" key="4">
    <source>
        <dbReference type="EMBL" id="RDW77582.1"/>
    </source>
</evidence>
<dbReference type="OrthoDB" id="3021074at2759"/>
<feature type="transmembrane region" description="Helical" evidence="2">
    <location>
        <begin position="73"/>
        <end position="95"/>
    </location>
</feature>
<evidence type="ECO:0000256" key="1">
    <source>
        <dbReference type="SAM" id="MobiDB-lite"/>
    </source>
</evidence>
<dbReference type="STRING" id="1849047.A0A3D8RU06"/>
<keyword evidence="2" id="KW-0472">Membrane</keyword>
<feature type="signal peptide" evidence="3">
    <location>
        <begin position="1"/>
        <end position="20"/>
    </location>
</feature>
<keyword evidence="2" id="KW-0812">Transmembrane</keyword>
<name>A0A3D8RU06_9HELO</name>
<feature type="compositionally biased region" description="Polar residues" evidence="1">
    <location>
        <begin position="593"/>
        <end position="608"/>
    </location>
</feature>
<evidence type="ECO:0000256" key="2">
    <source>
        <dbReference type="SAM" id="Phobius"/>
    </source>
</evidence>
<reference evidence="4 5" key="1">
    <citation type="journal article" date="2018" name="IMA Fungus">
        <title>IMA Genome-F 9: Draft genome sequence of Annulohypoxylon stygium, Aspergillus mulundensis, Berkeleyomyces basicola (syn. Thielaviopsis basicola), Ceratocystis smalleyi, two Cercospora beticola strains, Coleophoma cylindrospora, Fusarium fracticaudum, Phialophora cf. hyalina, and Morchella septimelata.</title>
        <authorList>
            <person name="Wingfield B.D."/>
            <person name="Bills G.F."/>
            <person name="Dong Y."/>
            <person name="Huang W."/>
            <person name="Nel W.J."/>
            <person name="Swalarsk-Parry B.S."/>
            <person name="Vaghefi N."/>
            <person name="Wilken P.M."/>
            <person name="An Z."/>
            <person name="de Beer Z.W."/>
            <person name="De Vos L."/>
            <person name="Chen L."/>
            <person name="Duong T.A."/>
            <person name="Gao Y."/>
            <person name="Hammerbacher A."/>
            <person name="Kikkert J.R."/>
            <person name="Li Y."/>
            <person name="Li H."/>
            <person name="Li K."/>
            <person name="Li Q."/>
            <person name="Liu X."/>
            <person name="Ma X."/>
            <person name="Naidoo K."/>
            <person name="Pethybridge S.J."/>
            <person name="Sun J."/>
            <person name="Steenkamp E.T."/>
            <person name="van der Nest M.A."/>
            <person name="van Wyk S."/>
            <person name="Wingfield M.J."/>
            <person name="Xiong C."/>
            <person name="Yue Q."/>
            <person name="Zhang X."/>
        </authorList>
    </citation>
    <scope>NUCLEOTIDE SEQUENCE [LARGE SCALE GENOMIC DNA]</scope>
    <source>
        <strain evidence="4 5">BP6252</strain>
    </source>
</reference>
<gene>
    <name evidence="4" type="ORF">BP6252_05635</name>
</gene>
<evidence type="ECO:0000256" key="3">
    <source>
        <dbReference type="SAM" id="SignalP"/>
    </source>
</evidence>
<feature type="compositionally biased region" description="Low complexity" evidence="1">
    <location>
        <begin position="489"/>
        <end position="508"/>
    </location>
</feature>
<feature type="transmembrane region" description="Helical" evidence="2">
    <location>
        <begin position="326"/>
        <end position="347"/>
    </location>
</feature>
<feature type="transmembrane region" description="Helical" evidence="2">
    <location>
        <begin position="138"/>
        <end position="157"/>
    </location>
</feature>
<evidence type="ECO:0000313" key="5">
    <source>
        <dbReference type="Proteomes" id="UP000256645"/>
    </source>
</evidence>
<comment type="caution">
    <text evidence="4">The sequence shown here is derived from an EMBL/GenBank/DDBJ whole genome shotgun (WGS) entry which is preliminary data.</text>
</comment>
<feature type="region of interest" description="Disordered" evidence="1">
    <location>
        <begin position="482"/>
        <end position="608"/>
    </location>
</feature>
<feature type="transmembrane region" description="Helical" evidence="2">
    <location>
        <begin position="287"/>
        <end position="306"/>
    </location>
</feature>
<keyword evidence="3" id="KW-0732">Signal</keyword>
<dbReference type="Proteomes" id="UP000256645">
    <property type="component" value="Unassembled WGS sequence"/>
</dbReference>
<dbReference type="EMBL" id="PDLM01000005">
    <property type="protein sequence ID" value="RDW77582.1"/>
    <property type="molecule type" value="Genomic_DNA"/>
</dbReference>